<gene>
    <name evidence="1" type="ORF">HZU44_02955</name>
</gene>
<protein>
    <submittedName>
        <fullName evidence="1">Uncharacterized protein</fullName>
    </submittedName>
</protein>
<name>A0A7D5Y6E4_9ACTN</name>
<sequence length="61" mass="6398">MFLQQGTQGGAAPTVGGGTRFGNTLADADLVWVFSSDYVVADIFRVAVGKIIEHWDVAGGQ</sequence>
<proteinExistence type="predicted"/>
<dbReference type="Gene3D" id="3.10.450.50">
    <property type="match status" value="1"/>
</dbReference>
<organism evidence="1">
    <name type="scientific">Micromonospora carbonacea</name>
    <dbReference type="NCBI Taxonomy" id="47853"/>
    <lineage>
        <taxon>Bacteria</taxon>
        <taxon>Bacillati</taxon>
        <taxon>Actinomycetota</taxon>
        <taxon>Actinomycetes</taxon>
        <taxon>Micromonosporales</taxon>
        <taxon>Micromonosporaceae</taxon>
        <taxon>Micromonospora</taxon>
    </lineage>
</organism>
<dbReference type="EMBL" id="CP058905">
    <property type="protein sequence ID" value="QLJ99152.1"/>
    <property type="molecule type" value="Genomic_DNA"/>
</dbReference>
<dbReference type="AlphaFoldDB" id="A0A7D5Y6E4"/>
<accession>A0A7D5Y6E4</accession>
<reference evidence="1" key="1">
    <citation type="submission" date="2020-08" db="EMBL/GenBank/DDBJ databases">
        <title>A bifunctional nitrone conjugated secondary metabolite targeting the ribosome.</title>
        <authorList>
            <person name="Limbrick E.M."/>
            <person name="Graf M."/>
            <person name="Derewacz D.K."/>
            <person name="Nguyen F."/>
            <person name="Spraggins J.M."/>
            <person name="Wieland M."/>
            <person name="Ynigez-Gutierrez A.E."/>
            <person name="Reisman B.J."/>
            <person name="Zinshteyn B."/>
            <person name="McCulloch K."/>
            <person name="Iverson T.M."/>
            <person name="Green R."/>
            <person name="Wilson D.N."/>
            <person name="Bachmann B.O."/>
        </authorList>
    </citation>
    <scope>NUCLEOTIDE SEQUENCE</scope>
    <source>
        <strain evidence="1">Africana</strain>
    </source>
</reference>
<evidence type="ECO:0000313" key="1">
    <source>
        <dbReference type="EMBL" id="QLJ99152.1"/>
    </source>
</evidence>